<evidence type="ECO:0000256" key="1">
    <source>
        <dbReference type="SAM" id="MobiDB-lite"/>
    </source>
</evidence>
<keyword evidence="3" id="KW-1185">Reference proteome</keyword>
<feature type="region of interest" description="Disordered" evidence="1">
    <location>
        <begin position="81"/>
        <end position="156"/>
    </location>
</feature>
<dbReference type="Proteomes" id="UP000094527">
    <property type="component" value="Unassembled WGS sequence"/>
</dbReference>
<feature type="compositionally biased region" description="Low complexity" evidence="1">
    <location>
        <begin position="416"/>
        <end position="444"/>
    </location>
</feature>
<evidence type="ECO:0000313" key="3">
    <source>
        <dbReference type="Proteomes" id="UP000094527"/>
    </source>
</evidence>
<feature type="compositionally biased region" description="Low complexity" evidence="1">
    <location>
        <begin position="474"/>
        <end position="484"/>
    </location>
</feature>
<proteinExistence type="predicted"/>
<protein>
    <submittedName>
        <fullName evidence="2">Large proline-rich protein bag6-B</fullName>
    </submittedName>
</protein>
<feature type="region of interest" description="Disordered" evidence="1">
    <location>
        <begin position="474"/>
        <end position="497"/>
    </location>
</feature>
<dbReference type="AlphaFoldDB" id="A0A1D2MGX7"/>
<feature type="non-terminal residue" evidence="2">
    <location>
        <position position="1"/>
    </location>
</feature>
<name>A0A1D2MGX7_ORCCI</name>
<gene>
    <name evidence="2" type="ORF">Ocin01_14456</name>
</gene>
<feature type="compositionally biased region" description="Low complexity" evidence="1">
    <location>
        <begin position="7"/>
        <end position="32"/>
    </location>
</feature>
<reference evidence="2 3" key="1">
    <citation type="journal article" date="2016" name="Genome Biol. Evol.">
        <title>Gene Family Evolution Reflects Adaptation to Soil Environmental Stressors in the Genome of the Collembolan Orchesella cincta.</title>
        <authorList>
            <person name="Faddeeva-Vakhrusheva A."/>
            <person name="Derks M.F."/>
            <person name="Anvar S.Y."/>
            <person name="Agamennone V."/>
            <person name="Suring W."/>
            <person name="Smit S."/>
            <person name="van Straalen N.M."/>
            <person name="Roelofs D."/>
        </authorList>
    </citation>
    <scope>NUCLEOTIDE SEQUENCE [LARGE SCALE GENOMIC DNA]</scope>
    <source>
        <tissue evidence="2">Mixed pool</tissue>
    </source>
</reference>
<accession>A0A1D2MGX7</accession>
<organism evidence="2 3">
    <name type="scientific">Orchesella cincta</name>
    <name type="common">Springtail</name>
    <name type="synonym">Podura cincta</name>
    <dbReference type="NCBI Taxonomy" id="48709"/>
    <lineage>
        <taxon>Eukaryota</taxon>
        <taxon>Metazoa</taxon>
        <taxon>Ecdysozoa</taxon>
        <taxon>Arthropoda</taxon>
        <taxon>Hexapoda</taxon>
        <taxon>Collembola</taxon>
        <taxon>Entomobryomorpha</taxon>
        <taxon>Entomobryoidea</taxon>
        <taxon>Orchesellidae</taxon>
        <taxon>Orchesellinae</taxon>
        <taxon>Orchesella</taxon>
    </lineage>
</organism>
<feature type="compositionally biased region" description="Low complexity" evidence="1">
    <location>
        <begin position="97"/>
        <end position="108"/>
    </location>
</feature>
<feature type="region of interest" description="Disordered" evidence="1">
    <location>
        <begin position="1"/>
        <end position="37"/>
    </location>
</feature>
<sequence length="549" mass="58817">TTPPTTNPSTTTTTTQAAPQNPAGNQNASAQQFPNNPMAGINITGGMLPPGLQNLGALLGMGGAGMVNIFGGPGGPISMPIGPGGLGQVPGFNMRSNNNNNAGNQQQQVPGGSDQNTPPTPTPTPTANSGNSTPRRQGGVGTESNNNNNAGGGMFGNLQQLRNELTRSQYDMLMPCSTHHTSGRSRANRTRPADFHRFVNVDTSENSSSATLPSAEGEAVNIIMDLIRHSRLIDMLQPVFKDVVLNYLMRGRDPKNEAHVRTCAKGLVKKLLPFFEKFSNKLSSKDESVDISATYSNILTDFLANLMQRILGQTPGGDGHFKLELLNSITRLQKQLIQALKLCYPSCGNVGLLFVNYVVENCVGGMSVLFKEQVRHQLVEHLKEIEKKSDTIGTTAVIPTKPSFVVYKTTAPPPSSSTVSDLSPPSTSAPLKTPPASAALDAAPIAPPKKPSLSTTTYADDVDIDEVLQMPTSMATTSTSPQQQNHNAPRRGWAAQGHSNQTDSIASHMRNLPSEWLDTLLSKDVRRQVEMPPQPAFSPGYNTLFPRKH</sequence>
<dbReference type="EMBL" id="LJIJ01001293">
    <property type="protein sequence ID" value="ODM92225.1"/>
    <property type="molecule type" value="Genomic_DNA"/>
</dbReference>
<comment type="caution">
    <text evidence="2">The sequence shown here is derived from an EMBL/GenBank/DDBJ whole genome shotgun (WGS) entry which is preliminary data.</text>
</comment>
<feature type="region of interest" description="Disordered" evidence="1">
    <location>
        <begin position="530"/>
        <end position="549"/>
    </location>
</feature>
<feature type="region of interest" description="Disordered" evidence="1">
    <location>
        <begin position="412"/>
        <end position="458"/>
    </location>
</feature>
<evidence type="ECO:0000313" key="2">
    <source>
        <dbReference type="EMBL" id="ODM92225.1"/>
    </source>
</evidence>